<dbReference type="EMBL" id="BARS01038382">
    <property type="protein sequence ID" value="GAG21981.1"/>
    <property type="molecule type" value="Genomic_DNA"/>
</dbReference>
<dbReference type="InterPro" id="IPR002937">
    <property type="entry name" value="Amino_oxidase"/>
</dbReference>
<accession>X0XAM7</accession>
<dbReference type="AlphaFoldDB" id="X0XAM7"/>
<dbReference type="GO" id="GO:0016491">
    <property type="term" value="F:oxidoreductase activity"/>
    <property type="evidence" value="ECO:0007669"/>
    <property type="project" value="InterPro"/>
</dbReference>
<name>X0XAM7_9ZZZZ</name>
<reference evidence="2" key="1">
    <citation type="journal article" date="2014" name="Front. Microbiol.">
        <title>High frequency of phylogenetically diverse reductive dehalogenase-homologous genes in deep subseafloor sedimentary metagenomes.</title>
        <authorList>
            <person name="Kawai M."/>
            <person name="Futagami T."/>
            <person name="Toyoda A."/>
            <person name="Takaki Y."/>
            <person name="Nishi S."/>
            <person name="Hori S."/>
            <person name="Arai W."/>
            <person name="Tsubouchi T."/>
            <person name="Morono Y."/>
            <person name="Uchiyama I."/>
            <person name="Ito T."/>
            <person name="Fujiyama A."/>
            <person name="Inagaki F."/>
            <person name="Takami H."/>
        </authorList>
    </citation>
    <scope>NUCLEOTIDE SEQUENCE</scope>
    <source>
        <strain evidence="2">Expedition CK06-06</strain>
    </source>
</reference>
<dbReference type="Gene3D" id="3.50.50.60">
    <property type="entry name" value="FAD/NAD(P)-binding domain"/>
    <property type="match status" value="1"/>
</dbReference>
<dbReference type="SUPFAM" id="SSF51905">
    <property type="entry name" value="FAD/NAD(P)-binding domain"/>
    <property type="match status" value="1"/>
</dbReference>
<feature type="non-terminal residue" evidence="2">
    <location>
        <position position="1"/>
    </location>
</feature>
<organism evidence="2">
    <name type="scientific">marine sediment metagenome</name>
    <dbReference type="NCBI Taxonomy" id="412755"/>
    <lineage>
        <taxon>unclassified sequences</taxon>
        <taxon>metagenomes</taxon>
        <taxon>ecological metagenomes</taxon>
    </lineage>
</organism>
<gene>
    <name evidence="2" type="ORF">S01H1_58742</name>
</gene>
<sequence>FKEKLGYIRGSWGILIDALERRIREKGGEVHISTSVTRILTEGGGVTGLAIEGPEGQRSQHPFDLVIATIPSFALPPLVDLPEDYVARLEGVEYEGAIAVVWALKRSLSPIYWLNVADPDIPFLLVLEQTNLVPPSEYGGNHIIYTADYVTRDDHRWPMEAKDIVREYVPHLKRINPDFDESWIETYFLHKEPAAQPIMKVNYRERMPSTRTPVKGLWLAAMSQVYPEDRGTNYSIRLGMQVARQAVEEMERG</sequence>
<proteinExistence type="predicted"/>
<comment type="caution">
    <text evidence="2">The sequence shown here is derived from an EMBL/GenBank/DDBJ whole genome shotgun (WGS) entry which is preliminary data.</text>
</comment>
<evidence type="ECO:0000313" key="2">
    <source>
        <dbReference type="EMBL" id="GAG21981.1"/>
    </source>
</evidence>
<feature type="domain" description="Amine oxidase" evidence="1">
    <location>
        <begin position="7"/>
        <end position="186"/>
    </location>
</feature>
<dbReference type="Pfam" id="PF01593">
    <property type="entry name" value="Amino_oxidase"/>
    <property type="match status" value="1"/>
</dbReference>
<protein>
    <recommendedName>
        <fullName evidence="1">Amine oxidase domain-containing protein</fullName>
    </recommendedName>
</protein>
<dbReference type="InterPro" id="IPR036188">
    <property type="entry name" value="FAD/NAD-bd_sf"/>
</dbReference>
<evidence type="ECO:0000259" key="1">
    <source>
        <dbReference type="Pfam" id="PF01593"/>
    </source>
</evidence>